<organism evidence="1 2">
    <name type="scientific">Sellimonas intestinalis</name>
    <dbReference type="NCBI Taxonomy" id="1653434"/>
    <lineage>
        <taxon>Bacteria</taxon>
        <taxon>Bacillati</taxon>
        <taxon>Bacillota</taxon>
        <taxon>Clostridia</taxon>
        <taxon>Lachnospirales</taxon>
        <taxon>Lachnospiraceae</taxon>
        <taxon>Sellimonas</taxon>
    </lineage>
</organism>
<proteinExistence type="predicted"/>
<reference evidence="1 2" key="1">
    <citation type="submission" date="2018-08" db="EMBL/GenBank/DDBJ databases">
        <title>A genome reference for cultivated species of the human gut microbiota.</title>
        <authorList>
            <person name="Zou Y."/>
            <person name="Xue W."/>
            <person name="Luo G."/>
        </authorList>
    </citation>
    <scope>NUCLEOTIDE SEQUENCE [LARGE SCALE GENOMIC DNA]</scope>
    <source>
        <strain evidence="1 2">AF37-2AT</strain>
    </source>
</reference>
<dbReference type="InterPro" id="IPR024211">
    <property type="entry name" value="DUF3841"/>
</dbReference>
<evidence type="ECO:0000313" key="1">
    <source>
        <dbReference type="EMBL" id="RGE88634.1"/>
    </source>
</evidence>
<dbReference type="OrthoDB" id="286252at2"/>
<comment type="caution">
    <text evidence="1">The sequence shown here is derived from an EMBL/GenBank/DDBJ whole genome shotgun (WGS) entry which is preliminary data.</text>
</comment>
<dbReference type="Pfam" id="PF12952">
    <property type="entry name" value="DUF3841"/>
    <property type="match status" value="1"/>
</dbReference>
<dbReference type="Proteomes" id="UP000261080">
    <property type="component" value="Unassembled WGS sequence"/>
</dbReference>
<sequence length="208" mass="24938">MEEKETLRWDCLLRFYEKGETMGYLIGWTRQTAEVLKELETTGEYRVKEEYIRKKNGDIAGYYLELYRWYTEKSRAYLPAAVEGEFPIWFSLNSDYRLQKTEGTVIIRARIPGEMALVIDAGRWDSRGNHMYICKNAKDRADFEKLLNTYGIYDETILVDRKGIFYPMLRKRMMESWERLFTMPPDRPENGYATTWVLKQEWIEEIIL</sequence>
<evidence type="ECO:0000313" key="2">
    <source>
        <dbReference type="Proteomes" id="UP000261080"/>
    </source>
</evidence>
<keyword evidence="2" id="KW-1185">Reference proteome</keyword>
<protein>
    <submittedName>
        <fullName evidence="1">DUF3841 domain-containing protein</fullName>
    </submittedName>
</protein>
<dbReference type="EMBL" id="QVLX01000002">
    <property type="protein sequence ID" value="RGE88634.1"/>
    <property type="molecule type" value="Genomic_DNA"/>
</dbReference>
<dbReference type="AlphaFoldDB" id="A0A3E3K3X2"/>
<name>A0A3E3K3X2_9FIRM</name>
<accession>A0A3E3K3X2</accession>
<gene>
    <name evidence="1" type="ORF">DW016_03605</name>
</gene>